<gene>
    <name evidence="2" type="ORF">JAAARDRAFT_141370</name>
</gene>
<feature type="transmembrane region" description="Helical" evidence="1">
    <location>
        <begin position="22"/>
        <end position="39"/>
    </location>
</feature>
<evidence type="ECO:0000313" key="3">
    <source>
        <dbReference type="Proteomes" id="UP000027265"/>
    </source>
</evidence>
<dbReference type="InParanoid" id="A0A067PIL2"/>
<evidence type="ECO:0000256" key="1">
    <source>
        <dbReference type="SAM" id="Phobius"/>
    </source>
</evidence>
<feature type="transmembrane region" description="Helical" evidence="1">
    <location>
        <begin position="51"/>
        <end position="72"/>
    </location>
</feature>
<dbReference type="AlphaFoldDB" id="A0A067PIL2"/>
<name>A0A067PIL2_9AGAM</name>
<feature type="non-terminal residue" evidence="2">
    <location>
        <position position="1"/>
    </location>
</feature>
<feature type="transmembrane region" description="Helical" evidence="1">
    <location>
        <begin position="104"/>
        <end position="123"/>
    </location>
</feature>
<evidence type="ECO:0000313" key="2">
    <source>
        <dbReference type="EMBL" id="KDQ50842.1"/>
    </source>
</evidence>
<sequence length="164" mass="19215">LLSWKEATHEFELLGKYQINRQIWATVVSGWVVQVIMQFRIYAMYNRSRRILFFMVSCFLMEVAAAMAFALYQDAEGINSPLLVVVQMGSWTGCLVTKPPRFSYGTWASILAFEGILFLFALYKTVLHLMRLRAHWTRDNVTDVLLRDNMFYFLVCVLPHLRFL</sequence>
<organism evidence="2 3">
    <name type="scientific">Jaapia argillacea MUCL 33604</name>
    <dbReference type="NCBI Taxonomy" id="933084"/>
    <lineage>
        <taxon>Eukaryota</taxon>
        <taxon>Fungi</taxon>
        <taxon>Dikarya</taxon>
        <taxon>Basidiomycota</taxon>
        <taxon>Agaricomycotina</taxon>
        <taxon>Agaricomycetes</taxon>
        <taxon>Agaricomycetidae</taxon>
        <taxon>Jaapiales</taxon>
        <taxon>Jaapiaceae</taxon>
        <taxon>Jaapia</taxon>
    </lineage>
</organism>
<accession>A0A067PIL2</accession>
<dbReference type="HOGENOM" id="CLU_141766_0_0_1"/>
<keyword evidence="1" id="KW-1133">Transmembrane helix</keyword>
<keyword evidence="1" id="KW-0812">Transmembrane</keyword>
<dbReference type="OrthoDB" id="3258294at2759"/>
<dbReference type="EMBL" id="KL197755">
    <property type="protein sequence ID" value="KDQ50842.1"/>
    <property type="molecule type" value="Genomic_DNA"/>
</dbReference>
<keyword evidence="1" id="KW-0472">Membrane</keyword>
<protein>
    <submittedName>
        <fullName evidence="2">Uncharacterized protein</fullName>
    </submittedName>
</protein>
<reference evidence="3" key="1">
    <citation type="journal article" date="2014" name="Proc. Natl. Acad. Sci. U.S.A.">
        <title>Extensive sampling of basidiomycete genomes demonstrates inadequacy of the white-rot/brown-rot paradigm for wood decay fungi.</title>
        <authorList>
            <person name="Riley R."/>
            <person name="Salamov A.A."/>
            <person name="Brown D.W."/>
            <person name="Nagy L.G."/>
            <person name="Floudas D."/>
            <person name="Held B.W."/>
            <person name="Levasseur A."/>
            <person name="Lombard V."/>
            <person name="Morin E."/>
            <person name="Otillar R."/>
            <person name="Lindquist E.A."/>
            <person name="Sun H."/>
            <person name="LaButti K.M."/>
            <person name="Schmutz J."/>
            <person name="Jabbour D."/>
            <person name="Luo H."/>
            <person name="Baker S.E."/>
            <person name="Pisabarro A.G."/>
            <person name="Walton J.D."/>
            <person name="Blanchette R.A."/>
            <person name="Henrissat B."/>
            <person name="Martin F."/>
            <person name="Cullen D."/>
            <person name="Hibbett D.S."/>
            <person name="Grigoriev I.V."/>
        </authorList>
    </citation>
    <scope>NUCLEOTIDE SEQUENCE [LARGE SCALE GENOMIC DNA]</scope>
    <source>
        <strain evidence="3">MUCL 33604</strain>
    </source>
</reference>
<proteinExistence type="predicted"/>
<dbReference type="Proteomes" id="UP000027265">
    <property type="component" value="Unassembled WGS sequence"/>
</dbReference>
<keyword evidence="3" id="KW-1185">Reference proteome</keyword>